<dbReference type="Gene3D" id="3.60.15.10">
    <property type="entry name" value="Ribonuclease Z/Hydroxyacylglutathione hydrolase-like"/>
    <property type="match status" value="1"/>
</dbReference>
<name>A0A484H798_9ZZZZ</name>
<evidence type="ECO:0000256" key="3">
    <source>
        <dbReference type="ARBA" id="ARBA00022801"/>
    </source>
</evidence>
<dbReference type="InterPro" id="IPR001279">
    <property type="entry name" value="Metallo-B-lactamas"/>
</dbReference>
<accession>A0A484H798</accession>
<evidence type="ECO:0000256" key="2">
    <source>
        <dbReference type="ARBA" id="ARBA00022723"/>
    </source>
</evidence>
<comment type="cofactor">
    <cofactor evidence="1">
        <name>Zn(2+)</name>
        <dbReference type="ChEBI" id="CHEBI:29105"/>
    </cofactor>
</comment>
<evidence type="ECO:0000256" key="1">
    <source>
        <dbReference type="ARBA" id="ARBA00001947"/>
    </source>
</evidence>
<dbReference type="PANTHER" id="PTHR46233">
    <property type="entry name" value="HYDROXYACYLGLUTATHIONE HYDROLASE GLOC"/>
    <property type="match status" value="1"/>
</dbReference>
<dbReference type="SMART" id="SM00849">
    <property type="entry name" value="Lactamase_B"/>
    <property type="match status" value="1"/>
</dbReference>
<dbReference type="Pfam" id="PF00753">
    <property type="entry name" value="Lactamase_B"/>
    <property type="match status" value="1"/>
</dbReference>
<dbReference type="InterPro" id="IPR036866">
    <property type="entry name" value="RibonucZ/Hydroxyglut_hydro"/>
</dbReference>
<dbReference type="EMBL" id="LR026963">
    <property type="protein sequence ID" value="VBB68603.1"/>
    <property type="molecule type" value="Genomic_DNA"/>
</dbReference>
<evidence type="ECO:0000256" key="4">
    <source>
        <dbReference type="ARBA" id="ARBA00022833"/>
    </source>
</evidence>
<sequence length="210" mass="22680">MYYAVVPVTPFQQNCTLLWCPDTRKGVVVDPGGDVERIGSEVAKYGIAVERILLTHGHIDHAGGAGKLAANLGVPIEGPHQADSYWIRQMAEQGRYFGVQAPASFTPHRWLEAGDTIRLGHVTLDVLHCPGHTPGHVVFYENQSRIAQVGDVLFAGSIGRTDFPGGDYGTLIQSIKNTLLPLGDDVTFIPGHGPLSTFGAERLDNPFLQA</sequence>
<keyword evidence="4" id="KW-0862">Zinc</keyword>
<keyword evidence="3" id="KW-0378">Hydrolase</keyword>
<dbReference type="GO" id="GO:0016787">
    <property type="term" value="F:hydrolase activity"/>
    <property type="evidence" value="ECO:0007669"/>
    <property type="project" value="UniProtKB-KW"/>
</dbReference>
<gene>
    <name evidence="6" type="ORF">RIEGSTA812A_PEG_76</name>
</gene>
<evidence type="ECO:0000259" key="5">
    <source>
        <dbReference type="SMART" id="SM00849"/>
    </source>
</evidence>
<dbReference type="CDD" id="cd07737">
    <property type="entry name" value="YcbL-like_MBL-fold"/>
    <property type="match status" value="1"/>
</dbReference>
<dbReference type="PANTHER" id="PTHR46233:SF3">
    <property type="entry name" value="HYDROXYACYLGLUTATHIONE HYDROLASE GLOC"/>
    <property type="match status" value="1"/>
</dbReference>
<protein>
    <submittedName>
        <fullName evidence="6">Hypothetical metal-binding enzyme, YcbL homolog</fullName>
    </submittedName>
</protein>
<dbReference type="AlphaFoldDB" id="A0A484H798"/>
<reference evidence="6" key="1">
    <citation type="submission" date="2018-10" db="EMBL/GenBank/DDBJ databases">
        <authorList>
            <person name="Gruber-Vodicka H."/>
            <person name="Jaeckle O."/>
        </authorList>
    </citation>
    <scope>NUCLEOTIDE SEQUENCE</scope>
</reference>
<feature type="domain" description="Metallo-beta-lactamase" evidence="5">
    <location>
        <begin position="12"/>
        <end position="192"/>
    </location>
</feature>
<dbReference type="SUPFAM" id="SSF56281">
    <property type="entry name" value="Metallo-hydrolase/oxidoreductase"/>
    <property type="match status" value="1"/>
</dbReference>
<dbReference type="InterPro" id="IPR051453">
    <property type="entry name" value="MBL_Glyoxalase_II"/>
</dbReference>
<proteinExistence type="predicted"/>
<keyword evidence="2" id="KW-0479">Metal-binding</keyword>
<dbReference type="GO" id="GO:0046872">
    <property type="term" value="F:metal ion binding"/>
    <property type="evidence" value="ECO:0007669"/>
    <property type="project" value="UniProtKB-KW"/>
</dbReference>
<organism evidence="6">
    <name type="scientific">invertebrate metagenome</name>
    <dbReference type="NCBI Taxonomy" id="1711999"/>
    <lineage>
        <taxon>unclassified sequences</taxon>
        <taxon>metagenomes</taxon>
        <taxon>organismal metagenomes</taxon>
    </lineage>
</organism>
<evidence type="ECO:0000313" key="6">
    <source>
        <dbReference type="EMBL" id="VBB68603.1"/>
    </source>
</evidence>